<dbReference type="EMBL" id="JACHOV010000027">
    <property type="protein sequence ID" value="MBB4643025.1"/>
    <property type="molecule type" value="Genomic_DNA"/>
</dbReference>
<dbReference type="EC" id="5.4.99.2" evidence="3"/>
<evidence type="ECO:0000313" key="4">
    <source>
        <dbReference type="Proteomes" id="UP000575068"/>
    </source>
</evidence>
<proteinExistence type="predicted"/>
<protein>
    <submittedName>
        <fullName evidence="3">Methylmalonyl-CoA mutase N-terminal domain/subunit</fullName>
        <ecNumber evidence="3">5.4.99.2</ecNumber>
    </submittedName>
</protein>
<organism evidence="3 4">
    <name type="scientific">Rhizorhapis suberifaciens</name>
    <name type="common">corky root of lettuce</name>
    <dbReference type="NCBI Taxonomy" id="13656"/>
    <lineage>
        <taxon>Bacteria</taxon>
        <taxon>Pseudomonadati</taxon>
        <taxon>Pseudomonadota</taxon>
        <taxon>Alphaproteobacteria</taxon>
        <taxon>Sphingomonadales</taxon>
        <taxon>Sphingomonadaceae</taxon>
        <taxon>Rhizorhapis</taxon>
    </lineage>
</organism>
<comment type="caution">
    <text evidence="3">The sequence shown here is derived from an EMBL/GenBank/DDBJ whole genome shotgun (WGS) entry which is preliminary data.</text>
</comment>
<dbReference type="PANTHER" id="PTHR48101:SF1">
    <property type="entry name" value="METHYLMALONYL-COA MUTASE, LARGE SUBUNIT"/>
    <property type="match status" value="1"/>
</dbReference>
<reference evidence="3 4" key="1">
    <citation type="submission" date="2020-08" db="EMBL/GenBank/DDBJ databases">
        <title>Genomic Encyclopedia of Type Strains, Phase IV (KMG-IV): sequencing the most valuable type-strain genomes for metagenomic binning, comparative biology and taxonomic classification.</title>
        <authorList>
            <person name="Goeker M."/>
        </authorList>
    </citation>
    <scope>NUCLEOTIDE SEQUENCE [LARGE SCALE GENOMIC DNA]</scope>
    <source>
        <strain evidence="3 4">DSM 7465</strain>
    </source>
</reference>
<dbReference type="PANTHER" id="PTHR48101">
    <property type="entry name" value="METHYLMALONYL-COA MUTASE, MITOCHONDRIAL-RELATED"/>
    <property type="match status" value="1"/>
</dbReference>
<dbReference type="SUPFAM" id="SSF51703">
    <property type="entry name" value="Cobalamin (vitamin B12)-dependent enzymes"/>
    <property type="match status" value="1"/>
</dbReference>
<dbReference type="InterPro" id="IPR006099">
    <property type="entry name" value="MeMalonylCoA_mutase_a/b_cat"/>
</dbReference>
<evidence type="ECO:0000313" key="3">
    <source>
        <dbReference type="EMBL" id="MBB4643025.1"/>
    </source>
</evidence>
<dbReference type="NCBIfam" id="TIGR00641">
    <property type="entry name" value="acid_CoA_mut_N"/>
    <property type="match status" value="1"/>
</dbReference>
<accession>A0A840HY31</accession>
<feature type="domain" description="Methylmalonyl-CoA mutase alpha/beta chain catalytic" evidence="2">
    <location>
        <begin position="26"/>
        <end position="531"/>
    </location>
</feature>
<evidence type="ECO:0000256" key="1">
    <source>
        <dbReference type="ARBA" id="ARBA00023235"/>
    </source>
</evidence>
<dbReference type="AlphaFoldDB" id="A0A840HY31"/>
<dbReference type="InterPro" id="IPR016176">
    <property type="entry name" value="Cbl-dep_enz_cat"/>
</dbReference>
<dbReference type="InterPro" id="IPR006098">
    <property type="entry name" value="MMCoA_mutase_a_cat"/>
</dbReference>
<gene>
    <name evidence="3" type="ORF">HNQ99_003363</name>
</gene>
<keyword evidence="1 3" id="KW-0413">Isomerase</keyword>
<dbReference type="GO" id="GO:0031419">
    <property type="term" value="F:cobalamin binding"/>
    <property type="evidence" value="ECO:0007669"/>
    <property type="project" value="InterPro"/>
</dbReference>
<sequence length="548" mass="60773">MTEAANLFESIEDLEIKLSRTKSWGGLETDAFYAPAERDSHYTENVGDPGSYPFTRGAYPQMYRSRMWTLRNIVGYGAPEDTRQGVEMVLAAGGTGISIVPDPLTTQSIDPDHPAFGPEVGLEGCSLPTLRDVDRLLHGVDLAKVDTAWHWAAMAYPLVASVHVKRGQSLATLQGSNMPDMLQETLCGWGKHMIPADLGHRTTVDEVEFSVRNSPRWALGMPQAYDLRERGLTPAGEIAVGMAIINKTMEDLIARGLSVDDVAPSLAWVSTSDIDFFEEVAKFRALRRYWAKTMKERFGSVDMRAQRLRIACHTSGKSLVYKQPLNNLTRTAIQGLAALCGGIQSMEACTYDEPVCVPTHEARELATRQQQILANEVGAARVADPLGGSYYIEALTDQIEAAAVVMLNQIEGIGLLEAIDSGEMERMMDDYNLGFQRELDSGERIMVGINRFVPEDDPAPTRFKFDRTNTYAHIRRFSELKQQRDKTAWSQSLQTLYRTARDGNNPMQAMIDAFIADASIGEIWGTVRVAHGHDFDPYGHVMAPLVYA</sequence>
<dbReference type="GO" id="GO:0004494">
    <property type="term" value="F:methylmalonyl-CoA mutase activity"/>
    <property type="evidence" value="ECO:0007669"/>
    <property type="project" value="UniProtKB-EC"/>
</dbReference>
<dbReference type="Pfam" id="PF01642">
    <property type="entry name" value="MM_CoA_mutase"/>
    <property type="match status" value="1"/>
</dbReference>
<name>A0A840HY31_9SPHN</name>
<evidence type="ECO:0000259" key="2">
    <source>
        <dbReference type="Pfam" id="PF01642"/>
    </source>
</evidence>
<dbReference type="RefSeq" id="WP_184477606.1">
    <property type="nucleotide sequence ID" value="NZ_JACHOV010000027.1"/>
</dbReference>
<dbReference type="Gene3D" id="3.20.20.240">
    <property type="entry name" value="Methylmalonyl-CoA mutase"/>
    <property type="match status" value="1"/>
</dbReference>
<dbReference type="Proteomes" id="UP000575068">
    <property type="component" value="Unassembled WGS sequence"/>
</dbReference>
<keyword evidence="4" id="KW-1185">Reference proteome</keyword>